<feature type="compositionally biased region" description="Low complexity" evidence="10">
    <location>
        <begin position="1"/>
        <end position="15"/>
    </location>
</feature>
<proteinExistence type="inferred from homology"/>
<dbReference type="Gene3D" id="1.20.58.730">
    <property type="match status" value="1"/>
</dbReference>
<keyword evidence="4 9" id="KW-0132">Cell division</keyword>
<feature type="region of interest" description="Disordered" evidence="10">
    <location>
        <begin position="1"/>
        <end position="23"/>
    </location>
</feature>
<dbReference type="PANTHER" id="PTHR15995:SF1">
    <property type="entry name" value="PROTEIN ZWILCH HOMOLOG"/>
    <property type="match status" value="1"/>
</dbReference>
<evidence type="ECO:0000313" key="12">
    <source>
        <dbReference type="Proteomes" id="UP001642540"/>
    </source>
</evidence>
<evidence type="ECO:0000256" key="5">
    <source>
        <dbReference type="ARBA" id="ARBA00022776"/>
    </source>
</evidence>
<dbReference type="PANTHER" id="PTHR15995">
    <property type="entry name" value="PROTEIN ZWILCH HOMOLOG"/>
    <property type="match status" value="1"/>
</dbReference>
<reference evidence="11 12" key="1">
    <citation type="submission" date="2024-08" db="EMBL/GenBank/DDBJ databases">
        <authorList>
            <person name="Cucini C."/>
            <person name="Frati F."/>
        </authorList>
    </citation>
    <scope>NUCLEOTIDE SEQUENCE [LARGE SCALE GENOMIC DNA]</scope>
</reference>
<keyword evidence="8 9" id="KW-0137">Centromere</keyword>
<sequence>MSPIPISSVSSSNPKSADKTSSEVRCHKSENVIRLDVKIPFFLSNDVFKDFFKSSYSWQENAQTMVLLVANNDDSSTKQYFSSNRSTNPDPVNYSIGGCPLECPFDPNENFDDAIGFDEIPLVFEGLKILAKYKPFPVSEGKMITKKVNLQIQPFVQQLNLLRSENGGMMSDDVSIFAFVNGMSEENGLTLTGFRSSKSLNVHILGRYRPEASMLKMESFRRYHEQNLFAKNRPMTSVAHAVYEKLHGEYPSRGKVYMEFVFEDPNSVFSTPPEDCTSKIAIRPLPGDANPSTQALWKEIEDLERWITLLSQSSNAVGDYSGVLNATLNIEENEVTDNVKAVEDLLRQEPVIDSLRHSAREFSDSLDLVLKQVVEQKRADCDFTDKLWSIVRKTENADELKECLYKIFQAVLNKLYRPYLLLTNQTVLAKNLSMLIKGEASKLMDINGQDTMIRMLIECGLTKLFKDYNFILGMSHLIERGEVDSFAPTVADIPKSFSNLKKLHCIVEVMCLSKERLTLSVNHQEIHVKKMVQYFSEHPLLWENIYHFDVPSNDVRRAMVGLHPIYFKVKMESCTALKCTSTTIVVSPEAYINYKPNEKEDSHASRQYNVYLFCENGLLEGKVS</sequence>
<protein>
    <recommendedName>
        <fullName evidence="9">Protein zwilch</fullName>
    </recommendedName>
</protein>
<accession>A0ABP1Q7H5</accession>
<evidence type="ECO:0000256" key="4">
    <source>
        <dbReference type="ARBA" id="ARBA00022618"/>
    </source>
</evidence>
<comment type="subcellular location">
    <subcellularLocation>
        <location evidence="1 9">Chromosome</location>
        <location evidence="1 9">Centromere</location>
        <location evidence="1 9">Kinetochore</location>
    </subcellularLocation>
</comment>
<evidence type="ECO:0000313" key="11">
    <source>
        <dbReference type="EMBL" id="CAL8092375.1"/>
    </source>
</evidence>
<evidence type="ECO:0000256" key="9">
    <source>
        <dbReference type="RuleBase" id="RU369076"/>
    </source>
</evidence>
<evidence type="ECO:0000256" key="1">
    <source>
        <dbReference type="ARBA" id="ARBA00004629"/>
    </source>
</evidence>
<evidence type="ECO:0000256" key="2">
    <source>
        <dbReference type="ARBA" id="ARBA00009062"/>
    </source>
</evidence>
<dbReference type="Gene3D" id="1.10.287.1880">
    <property type="match status" value="1"/>
</dbReference>
<comment type="caution">
    <text evidence="11">The sequence shown here is derived from an EMBL/GenBank/DDBJ whole genome shotgun (WGS) entry which is preliminary data.</text>
</comment>
<evidence type="ECO:0000256" key="10">
    <source>
        <dbReference type="SAM" id="MobiDB-lite"/>
    </source>
</evidence>
<evidence type="ECO:0000256" key="8">
    <source>
        <dbReference type="ARBA" id="ARBA00023328"/>
    </source>
</evidence>
<comment type="function">
    <text evidence="9">Essential component of the mitotic checkpoint, which prevents cells from prematurely exiting mitosis. Required for the assembly of the dynein-dynactin and MAD1-MAD2 complexes onto kinetochores. Its function related to the spindle assembly machinery is proposed to depend on its association in the mitotic RZZ complex.</text>
</comment>
<keyword evidence="6 9" id="KW-0995">Kinetochore</keyword>
<keyword evidence="12" id="KW-1185">Reference proteome</keyword>
<dbReference type="Proteomes" id="UP001642540">
    <property type="component" value="Unassembled WGS sequence"/>
</dbReference>
<dbReference type="EMBL" id="CAXLJM020000025">
    <property type="protein sequence ID" value="CAL8092375.1"/>
    <property type="molecule type" value="Genomic_DNA"/>
</dbReference>
<organism evidence="11 12">
    <name type="scientific">Orchesella dallaii</name>
    <dbReference type="NCBI Taxonomy" id="48710"/>
    <lineage>
        <taxon>Eukaryota</taxon>
        <taxon>Metazoa</taxon>
        <taxon>Ecdysozoa</taxon>
        <taxon>Arthropoda</taxon>
        <taxon>Hexapoda</taxon>
        <taxon>Collembola</taxon>
        <taxon>Entomobryomorpha</taxon>
        <taxon>Entomobryoidea</taxon>
        <taxon>Orchesellidae</taxon>
        <taxon>Orchesellinae</taxon>
        <taxon>Orchesella</taxon>
    </lineage>
</organism>
<dbReference type="InterPro" id="IPR018630">
    <property type="entry name" value="Zwilch"/>
</dbReference>
<keyword evidence="3 9" id="KW-0158">Chromosome</keyword>
<comment type="similarity">
    <text evidence="2 9">Belongs to the ZWILCH family.</text>
</comment>
<name>A0ABP1Q7H5_9HEXA</name>
<keyword evidence="7 9" id="KW-0131">Cell cycle</keyword>
<evidence type="ECO:0000256" key="7">
    <source>
        <dbReference type="ARBA" id="ARBA00023306"/>
    </source>
</evidence>
<evidence type="ECO:0000256" key="6">
    <source>
        <dbReference type="ARBA" id="ARBA00022838"/>
    </source>
</evidence>
<dbReference type="Pfam" id="PF09817">
    <property type="entry name" value="Zwilch"/>
    <property type="match status" value="1"/>
</dbReference>
<gene>
    <name evidence="11" type="ORF">ODALV1_LOCUS8196</name>
</gene>
<comment type="subunit">
    <text evidence="9">Component of the RZZ complex.</text>
</comment>
<keyword evidence="5 9" id="KW-0498">Mitosis</keyword>
<evidence type="ECO:0000256" key="3">
    <source>
        <dbReference type="ARBA" id="ARBA00022454"/>
    </source>
</evidence>